<accession>A0AAF0FTT8</accession>
<keyword evidence="1" id="KW-0378">Hydrolase</keyword>
<dbReference type="GeneID" id="79950662"/>
<dbReference type="InterPro" id="IPR024079">
    <property type="entry name" value="MetalloPept_cat_dom_sf"/>
</dbReference>
<reference evidence="1" key="1">
    <citation type="submission" date="2022-01" db="EMBL/GenBank/DDBJ databases">
        <title>Complete genome of Methanomicrobium antiquum DSM 21220.</title>
        <authorList>
            <person name="Chen S.-C."/>
            <person name="You Y.-T."/>
            <person name="Zhou Y.-Z."/>
            <person name="Lai M.-C."/>
        </authorList>
    </citation>
    <scope>NUCLEOTIDE SEQUENCE</scope>
    <source>
        <strain evidence="1">DSM 21220</strain>
    </source>
</reference>
<gene>
    <name evidence="1" type="ORF">L1994_09650</name>
</gene>
<dbReference type="Pfam" id="PF13688">
    <property type="entry name" value="Reprolysin_5"/>
    <property type="match status" value="1"/>
</dbReference>
<keyword evidence="1" id="KW-0482">Metalloprotease</keyword>
<sequence length="461" mass="52357">MQTKVCMPAVKTKRGKKMKMKKGMRVLILSLLLVMALLGAMFVPAVSAAEENDKEYLSTPLIIFEGYTKQIDANQIKSDLKIDNTIEKYDLVSFDIPEIRNEIFKKGELPVCIEGKQYSMILNELLVNDKGVNPETHSYNGYLKGVDNSNIVLTISESVFLASIIINGEEYCIDSLSAKDPSGDKYHIEYMVKDIKIEGNYLYGIEDYLAHSTMSNDELKIRSEEAKIEEKEKATKSITYVRILVMTDAKWIYDEPDWQSKAQLIIAQANNQFGRSDIQLNLIATYDSSKASELAADAQNLVQNPLDTFRGHVDVNYLNSKSADIAVYLGGYDCTNPDWGVGATYGYDDSNAGKRRYAWVQMADDPSPYDPNIHDRTVATLHEIGHLFDADHQYLKPGQIQENYNRAYQWNSGSTTQSVVWAPILRSTSYEYSSNDYNGDYYHNNALRIYNTRNVVRDYYV</sequence>
<dbReference type="EMBL" id="CP091092">
    <property type="protein sequence ID" value="WFN36398.1"/>
    <property type="molecule type" value="Genomic_DNA"/>
</dbReference>
<dbReference type="KEGG" id="manq:L1994_09650"/>
<dbReference type="Proteomes" id="UP001218895">
    <property type="component" value="Chromosome"/>
</dbReference>
<proteinExistence type="predicted"/>
<evidence type="ECO:0000313" key="1">
    <source>
        <dbReference type="EMBL" id="WFN36398.1"/>
    </source>
</evidence>
<keyword evidence="1" id="KW-0645">Protease</keyword>
<dbReference type="Gene3D" id="3.40.390.10">
    <property type="entry name" value="Collagenase (Catalytic Domain)"/>
    <property type="match status" value="1"/>
</dbReference>
<dbReference type="RefSeq" id="WP_278099235.1">
    <property type="nucleotide sequence ID" value="NZ_CP091092.1"/>
</dbReference>
<organism evidence="1 2">
    <name type="scientific">Methanomicrobium antiquum</name>
    <dbReference type="NCBI Taxonomy" id="487686"/>
    <lineage>
        <taxon>Archaea</taxon>
        <taxon>Methanobacteriati</taxon>
        <taxon>Methanobacteriota</taxon>
        <taxon>Stenosarchaea group</taxon>
        <taxon>Methanomicrobia</taxon>
        <taxon>Methanomicrobiales</taxon>
        <taxon>Methanomicrobiaceae</taxon>
        <taxon>Methanomicrobium</taxon>
    </lineage>
</organism>
<protein>
    <submittedName>
        <fullName evidence="1">Zinc-dependent metalloprotease</fullName>
    </submittedName>
</protein>
<name>A0AAF0FTT8_9EURY</name>
<dbReference type="SUPFAM" id="SSF55486">
    <property type="entry name" value="Metalloproteases ('zincins'), catalytic domain"/>
    <property type="match status" value="1"/>
</dbReference>
<evidence type="ECO:0000313" key="2">
    <source>
        <dbReference type="Proteomes" id="UP001218895"/>
    </source>
</evidence>
<dbReference type="GO" id="GO:0008237">
    <property type="term" value="F:metallopeptidase activity"/>
    <property type="evidence" value="ECO:0007669"/>
    <property type="project" value="UniProtKB-KW"/>
</dbReference>
<dbReference type="AlphaFoldDB" id="A0AAF0FTT8"/>
<keyword evidence="2" id="KW-1185">Reference proteome</keyword>